<gene>
    <name evidence="2" type="ORF">Pla144_26560</name>
</gene>
<comment type="caution">
    <text evidence="2">The sequence shown here is derived from an EMBL/GenBank/DDBJ whole genome shotgun (WGS) entry which is preliminary data.</text>
</comment>
<dbReference type="Pfam" id="PF14100">
    <property type="entry name" value="DUF6807"/>
    <property type="match status" value="1"/>
</dbReference>
<evidence type="ECO:0000313" key="2">
    <source>
        <dbReference type="EMBL" id="TWU27879.1"/>
    </source>
</evidence>
<sequence length="324" mass="36237" precursor="true">MSLKRLLPLFYVAFLVSCGIHATTQASEGNVEFDTSKDGKVVVKIDGEQVAQYVYQDDDISRPYFAHLRTPDSPQISRNYPPIEGKDRADHGTFHPGLWMSFGDISGNDYWRLAAPVKQIAMKAAPEKNSFTVNNRYLDQDDPSQAVCDEECTYTVIPRPEGYLLLWDSTFSSDKEFYFGDQEEMGIGFRVATPIRVETEAAGNIPPGNGKMVDSEGHVNGDEIWGNTADWCDYSGTLDGQQVGMTLFCHPDNFRPSWFHARDYGLLEANPFGREAFGKGEKSQVDVKPGEKLRLRYGVFVHASPEGESPNLAEEYANYVEVAD</sequence>
<protein>
    <recommendedName>
        <fullName evidence="4">Secreted protein</fullName>
    </recommendedName>
</protein>
<dbReference type="RefSeq" id="WP_146451027.1">
    <property type="nucleotide sequence ID" value="NZ_SJPS01000003.1"/>
</dbReference>
<organism evidence="2 3">
    <name type="scientific">Bythopirellula polymerisocia</name>
    <dbReference type="NCBI Taxonomy" id="2528003"/>
    <lineage>
        <taxon>Bacteria</taxon>
        <taxon>Pseudomonadati</taxon>
        <taxon>Planctomycetota</taxon>
        <taxon>Planctomycetia</taxon>
        <taxon>Pirellulales</taxon>
        <taxon>Lacipirellulaceae</taxon>
        <taxon>Bythopirellula</taxon>
    </lineage>
</organism>
<proteinExistence type="predicted"/>
<name>A0A5C6CZ04_9BACT</name>
<accession>A0A5C6CZ04</accession>
<evidence type="ECO:0000313" key="3">
    <source>
        <dbReference type="Proteomes" id="UP000318437"/>
    </source>
</evidence>
<keyword evidence="3" id="KW-1185">Reference proteome</keyword>
<keyword evidence="1" id="KW-0732">Signal</keyword>
<evidence type="ECO:0000256" key="1">
    <source>
        <dbReference type="SAM" id="SignalP"/>
    </source>
</evidence>
<dbReference type="AlphaFoldDB" id="A0A5C6CZ04"/>
<feature type="chain" id="PRO_5022897965" description="Secreted protein" evidence="1">
    <location>
        <begin position="23"/>
        <end position="324"/>
    </location>
</feature>
<dbReference type="InterPro" id="IPR029475">
    <property type="entry name" value="DUF6807"/>
</dbReference>
<evidence type="ECO:0008006" key="4">
    <source>
        <dbReference type="Google" id="ProtNLM"/>
    </source>
</evidence>
<dbReference type="Proteomes" id="UP000318437">
    <property type="component" value="Unassembled WGS sequence"/>
</dbReference>
<dbReference type="PROSITE" id="PS51257">
    <property type="entry name" value="PROKAR_LIPOPROTEIN"/>
    <property type="match status" value="1"/>
</dbReference>
<dbReference type="OrthoDB" id="242279at2"/>
<dbReference type="EMBL" id="SJPS01000003">
    <property type="protein sequence ID" value="TWU27879.1"/>
    <property type="molecule type" value="Genomic_DNA"/>
</dbReference>
<reference evidence="2 3" key="1">
    <citation type="submission" date="2019-02" db="EMBL/GenBank/DDBJ databases">
        <title>Deep-cultivation of Planctomycetes and their phenomic and genomic characterization uncovers novel biology.</title>
        <authorList>
            <person name="Wiegand S."/>
            <person name="Jogler M."/>
            <person name="Boedeker C."/>
            <person name="Pinto D."/>
            <person name="Vollmers J."/>
            <person name="Rivas-Marin E."/>
            <person name="Kohn T."/>
            <person name="Peeters S.H."/>
            <person name="Heuer A."/>
            <person name="Rast P."/>
            <person name="Oberbeckmann S."/>
            <person name="Bunk B."/>
            <person name="Jeske O."/>
            <person name="Meyerdierks A."/>
            <person name="Storesund J.E."/>
            <person name="Kallscheuer N."/>
            <person name="Luecker S."/>
            <person name="Lage O.M."/>
            <person name="Pohl T."/>
            <person name="Merkel B.J."/>
            <person name="Hornburger P."/>
            <person name="Mueller R.-W."/>
            <person name="Bruemmer F."/>
            <person name="Labrenz M."/>
            <person name="Spormann A.M."/>
            <person name="Op Den Camp H."/>
            <person name="Overmann J."/>
            <person name="Amann R."/>
            <person name="Jetten M.S.M."/>
            <person name="Mascher T."/>
            <person name="Medema M.H."/>
            <person name="Devos D.P."/>
            <person name="Kaster A.-K."/>
            <person name="Ovreas L."/>
            <person name="Rohde M."/>
            <person name="Galperin M.Y."/>
            <person name="Jogler C."/>
        </authorList>
    </citation>
    <scope>NUCLEOTIDE SEQUENCE [LARGE SCALE GENOMIC DNA]</scope>
    <source>
        <strain evidence="2 3">Pla144</strain>
    </source>
</reference>
<feature type="signal peptide" evidence="1">
    <location>
        <begin position="1"/>
        <end position="22"/>
    </location>
</feature>